<dbReference type="AlphaFoldDB" id="A0A1H4X7I7"/>
<accession>A0A1H4X7I7</accession>
<dbReference type="Proteomes" id="UP000198992">
    <property type="component" value="Unassembled WGS sequence"/>
</dbReference>
<name>A0A1H4X7I7_9BRAD</name>
<sequence length="109" mass="11800">MKAGLVARFAPHGPTVVNLRTCERSEWLLVAVNQAKITIEVLSGYLSLSGQSLDMIISAKENAYLTNAEHVMIQVLSEAGADLIISLFPGRTFSISEIARVSVTAREIV</sequence>
<proteinExistence type="predicted"/>
<gene>
    <name evidence="1" type="ORF">SAMN05444164_3382</name>
</gene>
<evidence type="ECO:0000313" key="1">
    <source>
        <dbReference type="EMBL" id="SED00684.1"/>
    </source>
</evidence>
<reference evidence="1 2" key="1">
    <citation type="submission" date="2016-10" db="EMBL/GenBank/DDBJ databases">
        <authorList>
            <person name="de Groot N.N."/>
        </authorList>
    </citation>
    <scope>NUCLEOTIDE SEQUENCE [LARGE SCALE GENOMIC DNA]</scope>
    <source>
        <strain evidence="1 2">MT12</strain>
    </source>
</reference>
<organism evidence="1 2">
    <name type="scientific">Bradyrhizobium erythrophlei</name>
    <dbReference type="NCBI Taxonomy" id="1437360"/>
    <lineage>
        <taxon>Bacteria</taxon>
        <taxon>Pseudomonadati</taxon>
        <taxon>Pseudomonadota</taxon>
        <taxon>Alphaproteobacteria</taxon>
        <taxon>Hyphomicrobiales</taxon>
        <taxon>Nitrobacteraceae</taxon>
        <taxon>Bradyrhizobium</taxon>
    </lineage>
</organism>
<protein>
    <submittedName>
        <fullName evidence="1">Uncharacterized protein</fullName>
    </submittedName>
</protein>
<evidence type="ECO:0000313" key="2">
    <source>
        <dbReference type="Proteomes" id="UP000198992"/>
    </source>
</evidence>
<dbReference type="EMBL" id="FNTH01000001">
    <property type="protein sequence ID" value="SED00684.1"/>
    <property type="molecule type" value="Genomic_DNA"/>
</dbReference>
<dbReference type="RefSeq" id="WP_092117030.1">
    <property type="nucleotide sequence ID" value="NZ_FNTH01000001.1"/>
</dbReference>